<feature type="compositionally biased region" description="Basic and acidic residues" evidence="1">
    <location>
        <begin position="1"/>
        <end position="10"/>
    </location>
</feature>
<dbReference type="EnsemblPlants" id="ORUFI09G07980.2">
    <property type="protein sequence ID" value="ORUFI09G07980.2"/>
    <property type="gene ID" value="ORUFI09G07980"/>
</dbReference>
<feature type="region of interest" description="Disordered" evidence="1">
    <location>
        <begin position="1"/>
        <end position="28"/>
    </location>
</feature>
<protein>
    <submittedName>
        <fullName evidence="2">Uncharacterized protein</fullName>
    </submittedName>
</protein>
<dbReference type="Gramene" id="ORUFI09G07980.1">
    <property type="protein sequence ID" value="ORUFI09G07980.1"/>
    <property type="gene ID" value="ORUFI09G07980"/>
</dbReference>
<evidence type="ECO:0000256" key="1">
    <source>
        <dbReference type="SAM" id="MobiDB-lite"/>
    </source>
</evidence>
<dbReference type="Gramene" id="ORUFI09G07980.2">
    <property type="protein sequence ID" value="ORUFI09G07980.2"/>
    <property type="gene ID" value="ORUFI09G07980"/>
</dbReference>
<reference evidence="2" key="2">
    <citation type="submission" date="2015-06" db="UniProtKB">
        <authorList>
            <consortium name="EnsemblPlants"/>
        </authorList>
    </citation>
    <scope>IDENTIFICATION</scope>
</reference>
<evidence type="ECO:0000313" key="3">
    <source>
        <dbReference type="Proteomes" id="UP000008022"/>
    </source>
</evidence>
<reference evidence="3" key="1">
    <citation type="submission" date="2013-06" db="EMBL/GenBank/DDBJ databases">
        <authorList>
            <person name="Zhao Q."/>
        </authorList>
    </citation>
    <scope>NUCLEOTIDE SEQUENCE</scope>
    <source>
        <strain evidence="3">cv. W1943</strain>
    </source>
</reference>
<accession>A0A0E0QQE3</accession>
<organism evidence="2 3">
    <name type="scientific">Oryza rufipogon</name>
    <name type="common">Brownbeard rice</name>
    <name type="synonym">Asian wild rice</name>
    <dbReference type="NCBI Taxonomy" id="4529"/>
    <lineage>
        <taxon>Eukaryota</taxon>
        <taxon>Viridiplantae</taxon>
        <taxon>Streptophyta</taxon>
        <taxon>Embryophyta</taxon>
        <taxon>Tracheophyta</taxon>
        <taxon>Spermatophyta</taxon>
        <taxon>Magnoliopsida</taxon>
        <taxon>Liliopsida</taxon>
        <taxon>Poales</taxon>
        <taxon>Poaceae</taxon>
        <taxon>BOP clade</taxon>
        <taxon>Oryzoideae</taxon>
        <taxon>Oryzeae</taxon>
        <taxon>Oryzinae</taxon>
        <taxon>Oryza</taxon>
    </lineage>
</organism>
<dbReference type="EnsemblPlants" id="ORUFI09G07980.1">
    <property type="protein sequence ID" value="ORUFI09G07980.1"/>
    <property type="gene ID" value="ORUFI09G07980"/>
</dbReference>
<name>A0A0E0QQE3_ORYRU</name>
<dbReference type="AlphaFoldDB" id="A0A0E0QQE3"/>
<proteinExistence type="predicted"/>
<dbReference type="Proteomes" id="UP000008022">
    <property type="component" value="Unassembled WGS sequence"/>
</dbReference>
<keyword evidence="3" id="KW-1185">Reference proteome</keyword>
<evidence type="ECO:0000313" key="2">
    <source>
        <dbReference type="EnsemblPlants" id="ORUFI09G07980.1"/>
    </source>
</evidence>
<sequence>MTCEEPERAFTSHGLSELPKQSGAPRGHKTHILVRAEKWGDLATVSSLRRRQISAVLLSLHR</sequence>
<dbReference type="HOGENOM" id="CLU_2907662_0_0_1"/>